<keyword evidence="1" id="KW-0175">Coiled coil</keyword>
<name>A0ABU1WP46_9BURK</name>
<dbReference type="RefSeq" id="WP_310317723.1">
    <property type="nucleotide sequence ID" value="NZ_JAVDWU010000006.1"/>
</dbReference>
<evidence type="ECO:0000313" key="4">
    <source>
        <dbReference type="Proteomes" id="UP001265700"/>
    </source>
</evidence>
<protein>
    <submittedName>
        <fullName evidence="3">Biopolymer transport protein ExbB/TolQ</fullName>
    </submittedName>
</protein>
<proteinExistence type="predicted"/>
<organism evidence="3 4">
    <name type="scientific">Hydrogenophaga palleronii</name>
    <dbReference type="NCBI Taxonomy" id="65655"/>
    <lineage>
        <taxon>Bacteria</taxon>
        <taxon>Pseudomonadati</taxon>
        <taxon>Pseudomonadota</taxon>
        <taxon>Betaproteobacteria</taxon>
        <taxon>Burkholderiales</taxon>
        <taxon>Comamonadaceae</taxon>
        <taxon>Hydrogenophaga</taxon>
    </lineage>
</organism>
<dbReference type="Proteomes" id="UP001265700">
    <property type="component" value="Unassembled WGS sequence"/>
</dbReference>
<reference evidence="3 4" key="1">
    <citation type="submission" date="2023-07" db="EMBL/GenBank/DDBJ databases">
        <title>Sorghum-associated microbial communities from plants grown in Nebraska, USA.</title>
        <authorList>
            <person name="Schachtman D."/>
        </authorList>
    </citation>
    <scope>NUCLEOTIDE SEQUENCE [LARGE SCALE GENOMIC DNA]</scope>
    <source>
        <strain evidence="3 4">4249</strain>
    </source>
</reference>
<evidence type="ECO:0000313" key="3">
    <source>
        <dbReference type="EMBL" id="MDR7151070.1"/>
    </source>
</evidence>
<keyword evidence="2" id="KW-1133">Transmembrane helix</keyword>
<gene>
    <name evidence="3" type="ORF">J2W49_003043</name>
</gene>
<feature type="coiled-coil region" evidence="1">
    <location>
        <begin position="73"/>
        <end position="130"/>
    </location>
</feature>
<dbReference type="EMBL" id="JAVDWU010000006">
    <property type="protein sequence ID" value="MDR7151070.1"/>
    <property type="molecule type" value="Genomic_DNA"/>
</dbReference>
<evidence type="ECO:0000256" key="1">
    <source>
        <dbReference type="SAM" id="Coils"/>
    </source>
</evidence>
<comment type="caution">
    <text evidence="3">The sequence shown here is derived from an EMBL/GenBank/DDBJ whole genome shotgun (WGS) entry which is preliminary data.</text>
</comment>
<evidence type="ECO:0000256" key="2">
    <source>
        <dbReference type="SAM" id="Phobius"/>
    </source>
</evidence>
<keyword evidence="4" id="KW-1185">Reference proteome</keyword>
<keyword evidence="2" id="KW-0812">Transmembrane</keyword>
<keyword evidence="2" id="KW-0472">Membrane</keyword>
<sequence length="163" mass="18448">MKFRTLILVVFILLVAALAALNFEEILRPTPLNLGVTSVQAPIGLVLVGLLTLMIVVFLVVLVFNQTTHLMEVRQITREANEQRHLADKAEASRFIELRDFLQAQLQVAAAREQEISEKLHHRMDNLQERLTVVIEQTGNGLAASLGELEDRLEQQFRRNPDS</sequence>
<accession>A0ABU1WP46</accession>
<feature type="transmembrane region" description="Helical" evidence="2">
    <location>
        <begin position="43"/>
        <end position="64"/>
    </location>
</feature>